<gene>
    <name evidence="3" type="ORF">GCM10007390_26170</name>
</gene>
<keyword evidence="4" id="KW-1185">Reference proteome</keyword>
<dbReference type="InterPro" id="IPR000917">
    <property type="entry name" value="Sulfatase_N"/>
</dbReference>
<evidence type="ECO:0000313" key="3">
    <source>
        <dbReference type="EMBL" id="GHB71165.1"/>
    </source>
</evidence>
<dbReference type="AlphaFoldDB" id="A0A8J3D3Z9"/>
<comment type="caution">
    <text evidence="3">The sequence shown here is derived from an EMBL/GenBank/DDBJ whole genome shotgun (WGS) entry which is preliminary data.</text>
</comment>
<dbReference type="RefSeq" id="WP_189564916.1">
    <property type="nucleotide sequence ID" value="NZ_BMXF01000002.1"/>
</dbReference>
<proteinExistence type="inferred from homology"/>
<dbReference type="PANTHER" id="PTHR42693">
    <property type="entry name" value="ARYLSULFATASE FAMILY MEMBER"/>
    <property type="match status" value="1"/>
</dbReference>
<dbReference type="InterPro" id="IPR050738">
    <property type="entry name" value="Sulfatase"/>
</dbReference>
<feature type="domain" description="Sulfatase N-terminal" evidence="2">
    <location>
        <begin position="19"/>
        <end position="331"/>
    </location>
</feature>
<sequence length="448" mass="50186">MVSFFSLPAFSQKTTSRPPNIILILVDDMGVGDVGCYGGKVAPTPNIDRFAMEGTRFTQYYSGSPICSPSRVALTTGMTPARWNITSYLSNKKHNRTCEMADFLDPSAPSVARALRQNGYRTAHFGKWHMGGGRDVTEAPGIPEYGFDEYSSTYESPDPDPLLTATNWIWSKEDSIKRWNRTAYFVDKTLEFLAKNREGASYINLWPDDVHTPWIPDAETIDVHPRDSQKLPSLEKVLVELDTQIGRLMAGIKALGLDENTLVIFTSDNGPLPAFGDRRTVGLRGTKLSLYEGGIRMPFIVRYPGKVPAGRVNEQDVMVAMDLMPTFCKITNSPVPSSERLDGIDVSDAWFGKKFARKQPIFWEYGRNHESFVYPPDAEDVSPNLAMRLGAWKLTINDDGTDAQLFDIKKDAPEMRNVATQNPKIVQEMSQQLLAWRKSLPSLTNRAQ</sequence>
<comment type="similarity">
    <text evidence="1">Belongs to the sulfatase family.</text>
</comment>
<dbReference type="Pfam" id="PF00884">
    <property type="entry name" value="Sulfatase"/>
    <property type="match status" value="1"/>
</dbReference>
<evidence type="ECO:0000313" key="4">
    <source>
        <dbReference type="Proteomes" id="UP000598271"/>
    </source>
</evidence>
<reference evidence="3 4" key="1">
    <citation type="journal article" date="2014" name="Int. J. Syst. Evol. Microbiol.">
        <title>Complete genome sequence of Corynebacterium casei LMG S-19264T (=DSM 44701T), isolated from a smear-ripened cheese.</title>
        <authorList>
            <consortium name="US DOE Joint Genome Institute (JGI-PGF)"/>
            <person name="Walter F."/>
            <person name="Albersmeier A."/>
            <person name="Kalinowski J."/>
            <person name="Ruckert C."/>
        </authorList>
    </citation>
    <scope>NUCLEOTIDE SEQUENCE [LARGE SCALE GENOMIC DNA]</scope>
    <source>
        <strain evidence="3 4">KCTC 12866</strain>
    </source>
</reference>
<name>A0A8J3D3Z9_9BACT</name>
<dbReference type="EMBL" id="BMXF01000002">
    <property type="protein sequence ID" value="GHB71165.1"/>
    <property type="molecule type" value="Genomic_DNA"/>
</dbReference>
<evidence type="ECO:0000259" key="2">
    <source>
        <dbReference type="Pfam" id="PF00884"/>
    </source>
</evidence>
<dbReference type="SUPFAM" id="SSF53649">
    <property type="entry name" value="Alkaline phosphatase-like"/>
    <property type="match status" value="1"/>
</dbReference>
<dbReference type="PANTHER" id="PTHR42693:SF33">
    <property type="entry name" value="ARYLSULFATASE"/>
    <property type="match status" value="1"/>
</dbReference>
<dbReference type="Proteomes" id="UP000598271">
    <property type="component" value="Unassembled WGS sequence"/>
</dbReference>
<organism evidence="3 4">
    <name type="scientific">Persicitalea jodogahamensis</name>
    <dbReference type="NCBI Taxonomy" id="402147"/>
    <lineage>
        <taxon>Bacteria</taxon>
        <taxon>Pseudomonadati</taxon>
        <taxon>Bacteroidota</taxon>
        <taxon>Cytophagia</taxon>
        <taxon>Cytophagales</taxon>
        <taxon>Spirosomataceae</taxon>
        <taxon>Persicitalea</taxon>
    </lineage>
</organism>
<dbReference type="GO" id="GO:0004065">
    <property type="term" value="F:arylsulfatase activity"/>
    <property type="evidence" value="ECO:0007669"/>
    <property type="project" value="TreeGrafter"/>
</dbReference>
<dbReference type="Gene3D" id="3.40.720.10">
    <property type="entry name" value="Alkaline Phosphatase, subunit A"/>
    <property type="match status" value="1"/>
</dbReference>
<protein>
    <submittedName>
        <fullName evidence="3">N-acetylgalactosamine-6-sulfatase</fullName>
    </submittedName>
</protein>
<dbReference type="InterPro" id="IPR017850">
    <property type="entry name" value="Alkaline_phosphatase_core_sf"/>
</dbReference>
<dbReference type="Gene3D" id="3.30.1120.10">
    <property type="match status" value="1"/>
</dbReference>
<evidence type="ECO:0000256" key="1">
    <source>
        <dbReference type="ARBA" id="ARBA00008779"/>
    </source>
</evidence>
<accession>A0A8J3D3Z9</accession>